<proteinExistence type="predicted"/>
<name>A0A7N0TKJ2_KALFE</name>
<evidence type="ECO:0000313" key="1">
    <source>
        <dbReference type="EnsemblPlants" id="Kaladp0039s0274.1.v1.1"/>
    </source>
</evidence>
<evidence type="ECO:0000313" key="2">
    <source>
        <dbReference type="Proteomes" id="UP000594263"/>
    </source>
</evidence>
<dbReference type="EnsemblPlants" id="Kaladp0039s0274.1.v1.1">
    <property type="protein sequence ID" value="Kaladp0039s0274.1.v1.1"/>
    <property type="gene ID" value="Kaladp0039s0274.v1.1"/>
</dbReference>
<dbReference type="Proteomes" id="UP000594263">
    <property type="component" value="Unplaced"/>
</dbReference>
<protein>
    <submittedName>
        <fullName evidence="1">Uncharacterized protein</fullName>
    </submittedName>
</protein>
<organism evidence="1 2">
    <name type="scientific">Kalanchoe fedtschenkoi</name>
    <name type="common">Lavender scallops</name>
    <name type="synonym">South American air plant</name>
    <dbReference type="NCBI Taxonomy" id="63787"/>
    <lineage>
        <taxon>Eukaryota</taxon>
        <taxon>Viridiplantae</taxon>
        <taxon>Streptophyta</taxon>
        <taxon>Embryophyta</taxon>
        <taxon>Tracheophyta</taxon>
        <taxon>Spermatophyta</taxon>
        <taxon>Magnoliopsida</taxon>
        <taxon>eudicotyledons</taxon>
        <taxon>Gunneridae</taxon>
        <taxon>Pentapetalae</taxon>
        <taxon>Saxifragales</taxon>
        <taxon>Crassulaceae</taxon>
        <taxon>Kalanchoe</taxon>
    </lineage>
</organism>
<accession>A0A7N0TKJ2</accession>
<sequence length="45" mass="5166">MVPCRQNLCKFSRSLSMFGSSTKEHSLASTSERFCTSRFFKAHSF</sequence>
<reference evidence="1" key="1">
    <citation type="submission" date="2021-01" db="UniProtKB">
        <authorList>
            <consortium name="EnsemblPlants"/>
        </authorList>
    </citation>
    <scope>IDENTIFICATION</scope>
</reference>
<dbReference type="AlphaFoldDB" id="A0A7N0TKJ2"/>
<keyword evidence="2" id="KW-1185">Reference proteome</keyword>
<dbReference type="Gramene" id="Kaladp0039s0274.1.v1.1">
    <property type="protein sequence ID" value="Kaladp0039s0274.1.v1.1"/>
    <property type="gene ID" value="Kaladp0039s0274.v1.1"/>
</dbReference>